<reference evidence="4 5" key="1">
    <citation type="submission" date="2024-09" db="EMBL/GenBank/DDBJ databases">
        <authorList>
            <person name="Ruan L."/>
        </authorList>
    </citation>
    <scope>NUCLEOTIDE SEQUENCE [LARGE SCALE GENOMIC DNA]</scope>
    <source>
        <strain evidence="4 5">D33</strain>
    </source>
</reference>
<name>A0ABV5B559_9BACL</name>
<keyword evidence="5" id="KW-1185">Reference proteome</keyword>
<dbReference type="Gene3D" id="3.40.50.150">
    <property type="entry name" value="Vaccinia Virus protein VP39"/>
    <property type="match status" value="1"/>
</dbReference>
<keyword evidence="1 4" id="KW-0489">Methyltransferase</keyword>
<feature type="domain" description="Methyltransferase" evidence="3">
    <location>
        <begin position="44"/>
        <end position="134"/>
    </location>
</feature>
<dbReference type="PANTHER" id="PTHR44942">
    <property type="entry name" value="METHYLTRANSF_11 DOMAIN-CONTAINING PROTEIN"/>
    <property type="match status" value="1"/>
</dbReference>
<comment type="caution">
    <text evidence="4">The sequence shown here is derived from an EMBL/GenBank/DDBJ whole genome shotgun (WGS) entry which is preliminary data.</text>
</comment>
<dbReference type="CDD" id="cd02440">
    <property type="entry name" value="AdoMet_MTases"/>
    <property type="match status" value="1"/>
</dbReference>
<evidence type="ECO:0000313" key="4">
    <source>
        <dbReference type="EMBL" id="MFB5680680.1"/>
    </source>
</evidence>
<dbReference type="Pfam" id="PF13649">
    <property type="entry name" value="Methyltransf_25"/>
    <property type="match status" value="1"/>
</dbReference>
<dbReference type="GO" id="GO:0032259">
    <property type="term" value="P:methylation"/>
    <property type="evidence" value="ECO:0007669"/>
    <property type="project" value="UniProtKB-KW"/>
</dbReference>
<dbReference type="PANTHER" id="PTHR44942:SF4">
    <property type="entry name" value="METHYLTRANSFERASE TYPE 11 DOMAIN-CONTAINING PROTEIN"/>
    <property type="match status" value="1"/>
</dbReference>
<dbReference type="InterPro" id="IPR041698">
    <property type="entry name" value="Methyltransf_25"/>
</dbReference>
<evidence type="ECO:0000259" key="3">
    <source>
        <dbReference type="Pfam" id="PF13649"/>
    </source>
</evidence>
<dbReference type="InterPro" id="IPR051052">
    <property type="entry name" value="Diverse_substrate_MTase"/>
</dbReference>
<dbReference type="SUPFAM" id="SSF53335">
    <property type="entry name" value="S-adenosyl-L-methionine-dependent methyltransferases"/>
    <property type="match status" value="1"/>
</dbReference>
<dbReference type="GO" id="GO:0008168">
    <property type="term" value="F:methyltransferase activity"/>
    <property type="evidence" value="ECO:0007669"/>
    <property type="project" value="UniProtKB-KW"/>
</dbReference>
<dbReference type="EMBL" id="JBHILM010000006">
    <property type="protein sequence ID" value="MFB5680680.1"/>
    <property type="molecule type" value="Genomic_DNA"/>
</dbReference>
<dbReference type="RefSeq" id="WP_375524478.1">
    <property type="nucleotide sequence ID" value="NZ_JBHILM010000006.1"/>
</dbReference>
<gene>
    <name evidence="4" type="ORF">ACE3NQ_07130</name>
</gene>
<evidence type="ECO:0000256" key="2">
    <source>
        <dbReference type="ARBA" id="ARBA00022679"/>
    </source>
</evidence>
<evidence type="ECO:0000256" key="1">
    <source>
        <dbReference type="ARBA" id="ARBA00022603"/>
    </source>
</evidence>
<protein>
    <submittedName>
        <fullName evidence="4">Class I SAM-dependent methyltransferase</fullName>
        <ecNumber evidence="4">2.1.1.-</ecNumber>
    </submittedName>
</protein>
<keyword evidence="2 4" id="KW-0808">Transferase</keyword>
<dbReference type="EC" id="2.1.1.-" evidence="4"/>
<evidence type="ECO:0000313" key="5">
    <source>
        <dbReference type="Proteomes" id="UP001580407"/>
    </source>
</evidence>
<dbReference type="InterPro" id="IPR029063">
    <property type="entry name" value="SAM-dependent_MTases_sf"/>
</dbReference>
<dbReference type="Proteomes" id="UP001580407">
    <property type="component" value="Unassembled WGS sequence"/>
</dbReference>
<sequence>MKDYGPELFKGTAQYFSKYRPAYPAELIRWIVNRFELNGKGKLLDLGCGTGQFTVRFADWFERITGLDNEAEMLQEAHRITEEMRICNVDWVHGNAENYINELKHESFKLVIIAKAFHWMDRARVLELLYPWIEQNGGVAIIDSYTPDRQEPTDWQIAVDEVVKKWYGPERRAGSSTYTHPTVSHEDIVAASPFEVEVHRLPIYEHTWTIESIIGNLYSTSYGARRFLGDQAALFEKDLEEALLSLDSSGKFKAPIHTSIILAVKNHEADSPTLPGTAFR</sequence>
<organism evidence="4 5">
    <name type="scientific">Paenibacillus terreus</name>
    <dbReference type="NCBI Taxonomy" id="1387834"/>
    <lineage>
        <taxon>Bacteria</taxon>
        <taxon>Bacillati</taxon>
        <taxon>Bacillota</taxon>
        <taxon>Bacilli</taxon>
        <taxon>Bacillales</taxon>
        <taxon>Paenibacillaceae</taxon>
        <taxon>Paenibacillus</taxon>
    </lineage>
</organism>
<proteinExistence type="predicted"/>
<accession>A0ABV5B559</accession>